<evidence type="ECO:0000256" key="1">
    <source>
        <dbReference type="SAM" id="Coils"/>
    </source>
</evidence>
<protein>
    <submittedName>
        <fullName evidence="4">Hypothetical_protein</fullName>
    </submittedName>
</protein>
<keyword evidence="6" id="KW-1185">Reference proteome</keyword>
<comment type="caution">
    <text evidence="2">The sequence shown here is derived from an EMBL/GenBank/DDBJ whole genome shotgun (WGS) entry which is preliminary data.</text>
</comment>
<dbReference type="Proteomes" id="UP001642409">
    <property type="component" value="Unassembled WGS sequence"/>
</dbReference>
<keyword evidence="1" id="KW-0175">Coiled coil</keyword>
<evidence type="ECO:0000313" key="2">
    <source>
        <dbReference type="EMBL" id="CAI9937619.1"/>
    </source>
</evidence>
<name>A0AA86PEE7_9EUKA</name>
<reference evidence="2" key="1">
    <citation type="submission" date="2023-06" db="EMBL/GenBank/DDBJ databases">
        <authorList>
            <person name="Kurt Z."/>
        </authorList>
    </citation>
    <scope>NUCLEOTIDE SEQUENCE</scope>
</reference>
<feature type="coiled-coil region" evidence="1">
    <location>
        <begin position="100"/>
        <end position="141"/>
    </location>
</feature>
<gene>
    <name evidence="2" type="ORF">HINF_LOCUS25264</name>
    <name evidence="3" type="ORF">HINF_LOCUS32143</name>
    <name evidence="4" type="ORF">HINF_LOCUS32386</name>
    <name evidence="5" type="ORF">HINF_LOCUS52458</name>
</gene>
<sequence length="364" mass="41163">MSSQQVLAQALMRTQQRLNDEMNSINVFNTNPKLLQLQSVLADLKQKQQQFQRIANDKQAHSKFANSEQDRAQQIALLNENTAEFNQQSNELAQHHAALQIQQKAEIQKLNAQIAENQKKNERLAAELQDAQANLDRETSITQKIQQSIETAFGISYAARDAISTFRAAFIKPVYPVAGQCMFQRKTLIMNLNVMQKFSSLSQQLIVHSAGELSRAMRSHRFLSVFIAKTMKNDLQQQIEQSLKLTDQAEINNLCVCVQNYAKSNWNPEIELAFKEFIQNEPIARNLNLQRGVKIQGSQYKTDRGDTCVAAMLCGLIIIQGNELVTETLQEKDKDGKIKEVTIINIQREPGMSQPGMSQPGMSQ</sequence>
<evidence type="ECO:0000313" key="5">
    <source>
        <dbReference type="EMBL" id="CAL6066547.1"/>
    </source>
</evidence>
<dbReference type="EMBL" id="CAXDID020000262">
    <property type="protein sequence ID" value="CAL6066547.1"/>
    <property type="molecule type" value="Genomic_DNA"/>
</dbReference>
<dbReference type="EMBL" id="CATOUU010000647">
    <property type="protein sequence ID" value="CAI9937619.1"/>
    <property type="molecule type" value="Genomic_DNA"/>
</dbReference>
<proteinExistence type="predicted"/>
<dbReference type="EMBL" id="CAXDID020000110">
    <property type="protein sequence ID" value="CAL6029509.1"/>
    <property type="molecule type" value="Genomic_DNA"/>
</dbReference>
<evidence type="ECO:0000313" key="6">
    <source>
        <dbReference type="Proteomes" id="UP001642409"/>
    </source>
</evidence>
<dbReference type="EMBL" id="CATOUU010000728">
    <property type="protein sequence ID" value="CAI9944498.1"/>
    <property type="molecule type" value="Genomic_DNA"/>
</dbReference>
<dbReference type="AlphaFoldDB" id="A0AA86PEE7"/>
<evidence type="ECO:0000313" key="3">
    <source>
        <dbReference type="EMBL" id="CAI9944498.1"/>
    </source>
</evidence>
<reference evidence="4 6" key="2">
    <citation type="submission" date="2024-07" db="EMBL/GenBank/DDBJ databases">
        <authorList>
            <person name="Akdeniz Z."/>
        </authorList>
    </citation>
    <scope>NUCLEOTIDE SEQUENCE [LARGE SCALE GENOMIC DNA]</scope>
</reference>
<evidence type="ECO:0000313" key="4">
    <source>
        <dbReference type="EMBL" id="CAL6029509.1"/>
    </source>
</evidence>
<accession>A0AA86PEE7</accession>
<organism evidence="2">
    <name type="scientific">Hexamita inflata</name>
    <dbReference type="NCBI Taxonomy" id="28002"/>
    <lineage>
        <taxon>Eukaryota</taxon>
        <taxon>Metamonada</taxon>
        <taxon>Diplomonadida</taxon>
        <taxon>Hexamitidae</taxon>
        <taxon>Hexamitinae</taxon>
        <taxon>Hexamita</taxon>
    </lineage>
</organism>